<dbReference type="OrthoDB" id="2206543at2759"/>
<evidence type="ECO:0000313" key="3">
    <source>
        <dbReference type="EMBL" id="GAN00851.1"/>
    </source>
</evidence>
<feature type="coiled-coil region" evidence="1">
    <location>
        <begin position="23"/>
        <end position="57"/>
    </location>
</feature>
<evidence type="ECO:0000256" key="1">
    <source>
        <dbReference type="SAM" id="Coils"/>
    </source>
</evidence>
<name>A0A0C9LZR5_9FUNG</name>
<dbReference type="EMBL" id="DF836292">
    <property type="protein sequence ID" value="GAN00851.1"/>
    <property type="molecule type" value="Genomic_DNA"/>
</dbReference>
<gene>
    <name evidence="3" type="ORF">MAM1_0003c00275</name>
</gene>
<protein>
    <submittedName>
        <fullName evidence="3">Uncharacterized protein</fullName>
    </submittedName>
</protein>
<organism evidence="3">
    <name type="scientific">Mucor ambiguus</name>
    <dbReference type="NCBI Taxonomy" id="91626"/>
    <lineage>
        <taxon>Eukaryota</taxon>
        <taxon>Fungi</taxon>
        <taxon>Fungi incertae sedis</taxon>
        <taxon>Mucoromycota</taxon>
        <taxon>Mucoromycotina</taxon>
        <taxon>Mucoromycetes</taxon>
        <taxon>Mucorales</taxon>
        <taxon>Mucorineae</taxon>
        <taxon>Mucoraceae</taxon>
        <taxon>Mucor</taxon>
    </lineage>
</organism>
<feature type="region of interest" description="Disordered" evidence="2">
    <location>
        <begin position="290"/>
        <end position="330"/>
    </location>
</feature>
<feature type="compositionally biased region" description="Polar residues" evidence="2">
    <location>
        <begin position="302"/>
        <end position="321"/>
    </location>
</feature>
<accession>A0A0C9LZR5</accession>
<sequence length="330" mass="37391">MQGLKNLFLPKFEQLSSDIHTVQTNVQNRFQNLENTIDQINASMETLQVDIHQQQSNLELQLQQPLPHPWRHSPLYSNHLLEPLVQNTQPAHPQSITTRPTTSHETDDPLAGGLRYFTPVSQNPGFQHLFVPARGRRELSGLRRLLIEKARFKKGSVIDLHFPNSSTIAILVHNDYAATALDLLRARGLEPIDKFDLYHPDNLGDPAFRDKYIEERTTKMKEIADNQYYTTIEGLAYKPKVQLAVARDFLRHNKITAQYIQDLLQRQNSPMAQSQPPKGDLLTLLTPEDDDMEESTQHHDTNNSLSTIMDATASSVHTSLTGDGEPAPAK</sequence>
<evidence type="ECO:0000313" key="4">
    <source>
        <dbReference type="Proteomes" id="UP000053815"/>
    </source>
</evidence>
<keyword evidence="1" id="KW-0175">Coiled coil</keyword>
<keyword evidence="4" id="KW-1185">Reference proteome</keyword>
<proteinExistence type="predicted"/>
<dbReference type="AlphaFoldDB" id="A0A0C9LZR5"/>
<dbReference type="STRING" id="91626.A0A0C9LZR5"/>
<dbReference type="Proteomes" id="UP000053815">
    <property type="component" value="Unassembled WGS sequence"/>
</dbReference>
<evidence type="ECO:0000256" key="2">
    <source>
        <dbReference type="SAM" id="MobiDB-lite"/>
    </source>
</evidence>
<reference evidence="3" key="1">
    <citation type="submission" date="2014-09" db="EMBL/GenBank/DDBJ databases">
        <title>Draft genome sequence of an oleaginous Mucoromycotina fungus Mucor ambiguus NBRC6742.</title>
        <authorList>
            <person name="Takeda I."/>
            <person name="Yamane N."/>
            <person name="Morita T."/>
            <person name="Tamano K."/>
            <person name="Machida M."/>
            <person name="Baker S."/>
            <person name="Koike H."/>
        </authorList>
    </citation>
    <scope>NUCLEOTIDE SEQUENCE</scope>
    <source>
        <strain evidence="3">NBRC 6742</strain>
    </source>
</reference>